<dbReference type="PANTHER" id="PTHR35530:SF1">
    <property type="entry name" value="2-HYDROXYMUCONATE TAUTOMERASE"/>
    <property type="match status" value="1"/>
</dbReference>
<dbReference type="PANTHER" id="PTHR35530">
    <property type="entry name" value="TAUTOMERASE-RELATED"/>
    <property type="match status" value="1"/>
</dbReference>
<dbReference type="Proteomes" id="UP000337189">
    <property type="component" value="Unassembled WGS sequence"/>
</dbReference>
<evidence type="ECO:0000256" key="1">
    <source>
        <dbReference type="ARBA" id="ARBA00006723"/>
    </source>
</evidence>
<organism evidence="6 7">
    <name type="scientific">Pandoraea communis</name>
    <dbReference type="NCBI Taxonomy" id="2508297"/>
    <lineage>
        <taxon>Bacteria</taxon>
        <taxon>Pseudomonadati</taxon>
        <taxon>Pseudomonadota</taxon>
        <taxon>Betaproteobacteria</taxon>
        <taxon>Burkholderiales</taxon>
        <taxon>Burkholderiaceae</taxon>
        <taxon>Pandoraea</taxon>
    </lineage>
</organism>
<accession>A0A5E4XUW7</accession>
<sequence length="73" mass="7661">MRREVQVPIVQVVLIAGRTDEQKTRLIAGLTDSVVTVLGVGAESVRVFIKDIPNTEFGIGGATAASLGRGIGR</sequence>
<keyword evidence="2 4" id="KW-0413">Isomerase</keyword>
<dbReference type="NCBIfam" id="TIGR00013">
    <property type="entry name" value="taut"/>
    <property type="match status" value="1"/>
</dbReference>
<proteinExistence type="inferred from homology"/>
<dbReference type="EC" id="5.3.2.-" evidence="4"/>
<protein>
    <recommendedName>
        <fullName evidence="4">Tautomerase</fullName>
        <ecNumber evidence="4">5.3.2.-</ecNumber>
    </recommendedName>
</protein>
<comment type="similarity">
    <text evidence="1 4">Belongs to the 4-oxalocrotonate tautomerase family.</text>
</comment>
<evidence type="ECO:0000256" key="3">
    <source>
        <dbReference type="PIRSR" id="PIRSR618191-1"/>
    </source>
</evidence>
<dbReference type="Gene3D" id="3.30.429.10">
    <property type="entry name" value="Macrophage Migration Inhibitory Factor"/>
    <property type="match status" value="1"/>
</dbReference>
<dbReference type="GO" id="GO:0016853">
    <property type="term" value="F:isomerase activity"/>
    <property type="evidence" value="ECO:0007669"/>
    <property type="project" value="UniProtKB-UniRule"/>
</dbReference>
<dbReference type="OrthoDB" id="8527422at2"/>
<dbReference type="Pfam" id="PF01361">
    <property type="entry name" value="Tautomerase"/>
    <property type="match status" value="1"/>
</dbReference>
<reference evidence="6 7" key="1">
    <citation type="submission" date="2019-08" db="EMBL/GenBank/DDBJ databases">
        <authorList>
            <person name="Peeters C."/>
        </authorList>
    </citation>
    <scope>NUCLEOTIDE SEQUENCE [LARGE SCALE GENOMIC DNA]</scope>
    <source>
        <strain evidence="6 7">LMG 31110</strain>
    </source>
</reference>
<feature type="active site" description="Proton acceptor; via imino nitrogen" evidence="3">
    <location>
        <position position="8"/>
    </location>
</feature>
<name>A0A5E4XUW7_9BURK</name>
<dbReference type="InterPro" id="IPR004370">
    <property type="entry name" value="4-OT-like_dom"/>
</dbReference>
<dbReference type="InterPro" id="IPR014347">
    <property type="entry name" value="Tautomerase/MIF_sf"/>
</dbReference>
<gene>
    <name evidence="6" type="ORF">PCO31110_04146</name>
</gene>
<evidence type="ECO:0000256" key="2">
    <source>
        <dbReference type="ARBA" id="ARBA00023235"/>
    </source>
</evidence>
<feature type="domain" description="4-oxalocrotonate tautomerase-like" evidence="5">
    <location>
        <begin position="8"/>
        <end position="62"/>
    </location>
</feature>
<dbReference type="AlphaFoldDB" id="A0A5E4XUW7"/>
<dbReference type="InterPro" id="IPR018191">
    <property type="entry name" value="4-OT"/>
</dbReference>
<dbReference type="SUPFAM" id="SSF55331">
    <property type="entry name" value="Tautomerase/MIF"/>
    <property type="match status" value="1"/>
</dbReference>
<evidence type="ECO:0000313" key="6">
    <source>
        <dbReference type="EMBL" id="VVE39885.1"/>
    </source>
</evidence>
<dbReference type="EMBL" id="CABPSJ010000006">
    <property type="protein sequence ID" value="VVE39885.1"/>
    <property type="molecule type" value="Genomic_DNA"/>
</dbReference>
<evidence type="ECO:0000256" key="4">
    <source>
        <dbReference type="RuleBase" id="RU362032"/>
    </source>
</evidence>
<evidence type="ECO:0000259" key="5">
    <source>
        <dbReference type="Pfam" id="PF01361"/>
    </source>
</evidence>
<evidence type="ECO:0000313" key="7">
    <source>
        <dbReference type="Proteomes" id="UP000337189"/>
    </source>
</evidence>